<protein>
    <recommendedName>
        <fullName evidence="8">Ribosomal protein uS12 methylthiotransferase RimO</fullName>
        <shortName evidence="8">uS12 MTTase</shortName>
        <shortName evidence="8">uS12 methylthiotransferase</shortName>
        <ecNumber evidence="8">2.8.4.4</ecNumber>
    </recommendedName>
    <alternativeName>
        <fullName evidence="8">Ribosomal protein uS12 (aspartate-C(3))-methylthiotransferase</fullName>
    </alternativeName>
    <alternativeName>
        <fullName evidence="8">Ribosome maturation factor RimO</fullName>
    </alternativeName>
</protein>
<dbReference type="EMBL" id="JMGO02000002">
    <property type="protein sequence ID" value="KXU81636.1"/>
    <property type="molecule type" value="Genomic_DNA"/>
</dbReference>
<keyword evidence="3 8" id="KW-0808">Transferase</keyword>
<keyword evidence="12" id="KW-0689">Ribosomal protein</keyword>
<feature type="binding site" evidence="8">
    <location>
        <position position="82"/>
    </location>
    <ligand>
        <name>[4Fe-4S] cluster</name>
        <dbReference type="ChEBI" id="CHEBI:49883"/>
        <label>1</label>
    </ligand>
</feature>
<dbReference type="GO" id="GO:0051539">
    <property type="term" value="F:4 iron, 4 sulfur cluster binding"/>
    <property type="evidence" value="ECO:0007669"/>
    <property type="project" value="UniProtKB-UniRule"/>
</dbReference>
<feature type="binding site" evidence="8">
    <location>
        <position position="157"/>
    </location>
    <ligand>
        <name>[4Fe-4S] cluster</name>
        <dbReference type="ChEBI" id="CHEBI:49883"/>
        <label>2</label>
        <note>4Fe-4S-S-AdoMet</note>
    </ligand>
</feature>
<dbReference type="PANTHER" id="PTHR43837:SF1">
    <property type="entry name" value="RIBOSOMAL PROTEIN US12 METHYLTHIOTRANSFERASE RIMO"/>
    <property type="match status" value="1"/>
</dbReference>
<dbReference type="Proteomes" id="UP000078435">
    <property type="component" value="Unassembled WGS sequence"/>
</dbReference>
<evidence type="ECO:0000259" key="10">
    <source>
        <dbReference type="PROSITE" id="PS51449"/>
    </source>
</evidence>
<gene>
    <name evidence="8 12" type="primary">rimO</name>
    <name evidence="12" type="ORF">LCR_08020</name>
</gene>
<organism evidence="12 13">
    <name type="scientific">Aeromonas enteropelogenes</name>
    <name type="common">Aeromonas trota</name>
    <dbReference type="NCBI Taxonomy" id="29489"/>
    <lineage>
        <taxon>Bacteria</taxon>
        <taxon>Pseudomonadati</taxon>
        <taxon>Pseudomonadota</taxon>
        <taxon>Gammaproteobacteria</taxon>
        <taxon>Aeromonadales</taxon>
        <taxon>Aeromonadaceae</taxon>
        <taxon>Aeromonas</taxon>
    </lineage>
</organism>
<dbReference type="GO" id="GO:0005829">
    <property type="term" value="C:cytosol"/>
    <property type="evidence" value="ECO:0007669"/>
    <property type="project" value="TreeGrafter"/>
</dbReference>
<dbReference type="AlphaFoldDB" id="A0A175VLJ1"/>
<dbReference type="InterPro" id="IPR002792">
    <property type="entry name" value="TRAM_dom"/>
</dbReference>
<dbReference type="SFLD" id="SFLDF00274">
    <property type="entry name" value="ribosomal_protein_S12_methylth"/>
    <property type="match status" value="1"/>
</dbReference>
<evidence type="ECO:0000256" key="4">
    <source>
        <dbReference type="ARBA" id="ARBA00022691"/>
    </source>
</evidence>
<dbReference type="GO" id="GO:0006400">
    <property type="term" value="P:tRNA modification"/>
    <property type="evidence" value="ECO:0007669"/>
    <property type="project" value="InterPro"/>
</dbReference>
<keyword evidence="1 8" id="KW-0004">4Fe-4S</keyword>
<dbReference type="FunFam" id="2.40.50.140:FF:000060">
    <property type="entry name" value="Ribosomal protein S12 methylthiotransferase RimO"/>
    <property type="match status" value="1"/>
</dbReference>
<dbReference type="CDD" id="cd01335">
    <property type="entry name" value="Radical_SAM"/>
    <property type="match status" value="1"/>
</dbReference>
<evidence type="ECO:0000259" key="11">
    <source>
        <dbReference type="PROSITE" id="PS51918"/>
    </source>
</evidence>
<feature type="binding site" evidence="8">
    <location>
        <position position="17"/>
    </location>
    <ligand>
        <name>[4Fe-4S] cluster</name>
        <dbReference type="ChEBI" id="CHEBI:49883"/>
        <label>1</label>
    </ligand>
</feature>
<dbReference type="InterPro" id="IPR013848">
    <property type="entry name" value="Methylthiotransferase_N"/>
</dbReference>
<dbReference type="InterPro" id="IPR006638">
    <property type="entry name" value="Elp3/MiaA/NifB-like_rSAM"/>
</dbReference>
<keyword evidence="6 8" id="KW-0408">Iron</keyword>
<keyword evidence="5 8" id="KW-0479">Metal-binding</keyword>
<dbReference type="OrthoDB" id="9805215at2"/>
<dbReference type="InterPro" id="IPR058240">
    <property type="entry name" value="rSAM_sf"/>
</dbReference>
<feature type="domain" description="Radical SAM core" evidence="11">
    <location>
        <begin position="136"/>
        <end position="373"/>
    </location>
</feature>
<dbReference type="InterPro" id="IPR023404">
    <property type="entry name" value="rSAM_horseshoe"/>
</dbReference>
<dbReference type="InterPro" id="IPR005839">
    <property type="entry name" value="Methylthiotransferase"/>
</dbReference>
<name>A0A175VLJ1_AEREN</name>
<dbReference type="GO" id="GO:0005840">
    <property type="term" value="C:ribosome"/>
    <property type="evidence" value="ECO:0007669"/>
    <property type="project" value="UniProtKB-KW"/>
</dbReference>
<keyword evidence="4 8" id="KW-0949">S-adenosyl-L-methionine</keyword>
<dbReference type="SFLD" id="SFLDS00029">
    <property type="entry name" value="Radical_SAM"/>
    <property type="match status" value="1"/>
</dbReference>
<reference evidence="12 13" key="1">
    <citation type="submission" date="2016-02" db="EMBL/GenBank/DDBJ databases">
        <title>Draft genome sequence of Aeromonas trota strain 1999lcr isolated from cerebrospinal fluid (CSF).</title>
        <authorList>
            <person name="Dallagassa C.B."/>
            <person name="Prediger K.C."/>
            <person name="Weiss V.A."/>
            <person name="Assis F.E."/>
            <person name="Baura V."/>
            <person name="Cruz L.M."/>
            <person name="Souza E.M."/>
            <person name="Pedrosa F.O."/>
            <person name="Fadel-Picheth C.M."/>
        </authorList>
    </citation>
    <scope>NUCLEOTIDE SEQUENCE [LARGE SCALE GENOMIC DNA]</scope>
    <source>
        <strain evidence="12 13">1999lcr</strain>
    </source>
</reference>
<feature type="binding site" evidence="8">
    <location>
        <position position="150"/>
    </location>
    <ligand>
        <name>[4Fe-4S] cluster</name>
        <dbReference type="ChEBI" id="CHEBI:49883"/>
        <label>2</label>
        <note>4Fe-4S-S-AdoMet</note>
    </ligand>
</feature>
<comment type="function">
    <text evidence="8">Catalyzes the methylthiolation of an aspartic acid residue of ribosomal protein uS12.</text>
</comment>
<comment type="subcellular location">
    <subcellularLocation>
        <location evidence="8">Cytoplasm</location>
    </subcellularLocation>
</comment>
<dbReference type="FunFam" id="3.80.30.20:FF:000001">
    <property type="entry name" value="tRNA-2-methylthio-N(6)-dimethylallyladenosine synthase 2"/>
    <property type="match status" value="1"/>
</dbReference>
<dbReference type="SUPFAM" id="SSF102114">
    <property type="entry name" value="Radical SAM enzymes"/>
    <property type="match status" value="1"/>
</dbReference>
<evidence type="ECO:0000256" key="8">
    <source>
        <dbReference type="HAMAP-Rule" id="MF_01865"/>
    </source>
</evidence>
<evidence type="ECO:0000313" key="12">
    <source>
        <dbReference type="EMBL" id="KXU81636.1"/>
    </source>
</evidence>
<comment type="cofactor">
    <cofactor evidence="8">
        <name>[4Fe-4S] cluster</name>
        <dbReference type="ChEBI" id="CHEBI:49883"/>
    </cofactor>
    <text evidence="8">Binds 2 [4Fe-4S] clusters. One cluster is coordinated with 3 cysteines and an exchangeable S-adenosyl-L-methionine.</text>
</comment>
<dbReference type="HAMAP" id="MF_01865">
    <property type="entry name" value="MTTase_RimO"/>
    <property type="match status" value="1"/>
</dbReference>
<dbReference type="EC" id="2.8.4.4" evidence="8"/>
<dbReference type="Gene3D" id="2.40.50.140">
    <property type="entry name" value="Nucleic acid-binding proteins"/>
    <property type="match status" value="1"/>
</dbReference>
<dbReference type="GO" id="GO:0046872">
    <property type="term" value="F:metal ion binding"/>
    <property type="evidence" value="ECO:0007669"/>
    <property type="project" value="UniProtKB-KW"/>
</dbReference>
<feature type="binding site" evidence="8">
    <location>
        <position position="53"/>
    </location>
    <ligand>
        <name>[4Fe-4S] cluster</name>
        <dbReference type="ChEBI" id="CHEBI:49883"/>
        <label>1</label>
    </ligand>
</feature>
<dbReference type="SMART" id="SM00729">
    <property type="entry name" value="Elp3"/>
    <property type="match status" value="1"/>
</dbReference>
<accession>A0A175VLJ1</accession>
<dbReference type="Pfam" id="PF18693">
    <property type="entry name" value="TRAM_2"/>
    <property type="match status" value="1"/>
</dbReference>
<dbReference type="PROSITE" id="PS51918">
    <property type="entry name" value="RADICAL_SAM"/>
    <property type="match status" value="1"/>
</dbReference>
<dbReference type="PANTHER" id="PTHR43837">
    <property type="entry name" value="RIBOSOMAL PROTEIN S12 METHYLTHIOTRANSFERASE RIMO"/>
    <property type="match status" value="1"/>
</dbReference>
<feature type="domain" description="MTTase N-terminal" evidence="10">
    <location>
        <begin position="8"/>
        <end position="118"/>
    </location>
</feature>
<keyword evidence="12" id="KW-0687">Ribonucleoprotein</keyword>
<keyword evidence="7 8" id="KW-0411">Iron-sulfur</keyword>
<dbReference type="InterPro" id="IPR007197">
    <property type="entry name" value="rSAM"/>
</dbReference>
<evidence type="ECO:0000256" key="2">
    <source>
        <dbReference type="ARBA" id="ARBA00022490"/>
    </source>
</evidence>
<dbReference type="Pfam" id="PF00919">
    <property type="entry name" value="UPF0004"/>
    <property type="match status" value="1"/>
</dbReference>
<dbReference type="InterPro" id="IPR005840">
    <property type="entry name" value="Ribosomal_uS12_MeSTrfase_RimO"/>
</dbReference>
<feature type="domain" description="TRAM" evidence="9">
    <location>
        <begin position="376"/>
        <end position="442"/>
    </location>
</feature>
<evidence type="ECO:0000256" key="7">
    <source>
        <dbReference type="ARBA" id="ARBA00023014"/>
    </source>
</evidence>
<dbReference type="SFLD" id="SFLDG01082">
    <property type="entry name" value="B12-binding_domain_containing"/>
    <property type="match status" value="1"/>
</dbReference>
<dbReference type="InterPro" id="IPR020612">
    <property type="entry name" value="Methylthiotransferase_CS"/>
</dbReference>
<dbReference type="SFLD" id="SFLDG01061">
    <property type="entry name" value="methylthiotransferase"/>
    <property type="match status" value="1"/>
</dbReference>
<evidence type="ECO:0000256" key="6">
    <source>
        <dbReference type="ARBA" id="ARBA00023004"/>
    </source>
</evidence>
<dbReference type="GO" id="GO:0035599">
    <property type="term" value="F:aspartic acid methylthiotransferase activity"/>
    <property type="evidence" value="ECO:0007669"/>
    <property type="project" value="TreeGrafter"/>
</dbReference>
<dbReference type="NCBIfam" id="TIGR01125">
    <property type="entry name" value="30S ribosomal protein S12 methylthiotransferase RimO"/>
    <property type="match status" value="1"/>
</dbReference>
<dbReference type="InterPro" id="IPR038135">
    <property type="entry name" value="Methylthiotransferase_N_sf"/>
</dbReference>
<keyword evidence="2 8" id="KW-0963">Cytoplasm</keyword>
<dbReference type="PROSITE" id="PS51449">
    <property type="entry name" value="MTTASE_N"/>
    <property type="match status" value="1"/>
</dbReference>
<proteinExistence type="inferred from homology"/>
<dbReference type="InterPro" id="IPR012340">
    <property type="entry name" value="NA-bd_OB-fold"/>
</dbReference>
<dbReference type="Pfam" id="PF04055">
    <property type="entry name" value="Radical_SAM"/>
    <property type="match status" value="1"/>
</dbReference>
<dbReference type="PROSITE" id="PS01278">
    <property type="entry name" value="MTTASE_RADICAL"/>
    <property type="match status" value="1"/>
</dbReference>
<sequence length="442" mass="49597">MSNTKQAPKVGFVSLGCPKNLVDSERILTQLRTEGYDVVPSYDDAELVVVNTCGFIDSAVQESLEAIGEALAENGKVIVTGCLGAKENQIREIHPKVLEITGPHAYEEVLGHVHKYVEKPQHNPFTSLVPAHGVKLTPRHYAYLKISEGCNHRCTFCIIPSMRGDLVSRPIGEVLAEAKRLKEAGVKEILVISQDTSAYGVDVKHRTGFYDGMPVKTSMVALCEELTKLDIWVRLHYVYPYPHVDDVIPLMRDGKVLPYLDIPLQHASPRILKLMKRPGTVERTLERIQKWREICPEITLRSTFIVGFPGETEEDFQMLLDFIDKAELDRVGCFKYSPVEGAKANELPDPVPEEVQEERFQRFMELQQQVSIRKLARKVGREMTIIIDEVDEEGATGRSAADAPEIDGLVYLNGETSLKPGDMVKVRIDEADEYDLWASLIG</sequence>
<comment type="caution">
    <text evidence="12">The sequence shown here is derived from an EMBL/GenBank/DDBJ whole genome shotgun (WGS) entry which is preliminary data.</text>
</comment>
<evidence type="ECO:0000256" key="1">
    <source>
        <dbReference type="ARBA" id="ARBA00022485"/>
    </source>
</evidence>
<comment type="similarity">
    <text evidence="8">Belongs to the methylthiotransferase family. RimO subfamily.</text>
</comment>
<dbReference type="RefSeq" id="WP_061475565.1">
    <property type="nucleotide sequence ID" value="NZ_JMGO02000002.1"/>
</dbReference>
<evidence type="ECO:0000259" key="9">
    <source>
        <dbReference type="PROSITE" id="PS50926"/>
    </source>
</evidence>
<dbReference type="Gene3D" id="3.80.30.20">
    <property type="entry name" value="tm_1862 like domain"/>
    <property type="match status" value="1"/>
</dbReference>
<dbReference type="NCBIfam" id="TIGR00089">
    <property type="entry name" value="MiaB/RimO family radical SAM methylthiotransferase"/>
    <property type="match status" value="1"/>
</dbReference>
<comment type="catalytic activity">
    <reaction evidence="8">
        <text>L-aspartate(89)-[ribosomal protein uS12]-hydrogen + (sulfur carrier)-SH + AH2 + 2 S-adenosyl-L-methionine = 3-methylsulfanyl-L-aspartate(89)-[ribosomal protein uS12]-hydrogen + (sulfur carrier)-H + 5'-deoxyadenosine + L-methionine + A + S-adenosyl-L-homocysteine + 2 H(+)</text>
        <dbReference type="Rhea" id="RHEA:37087"/>
        <dbReference type="Rhea" id="RHEA-COMP:10460"/>
        <dbReference type="Rhea" id="RHEA-COMP:10461"/>
        <dbReference type="Rhea" id="RHEA-COMP:14737"/>
        <dbReference type="Rhea" id="RHEA-COMP:14739"/>
        <dbReference type="ChEBI" id="CHEBI:13193"/>
        <dbReference type="ChEBI" id="CHEBI:15378"/>
        <dbReference type="ChEBI" id="CHEBI:17319"/>
        <dbReference type="ChEBI" id="CHEBI:17499"/>
        <dbReference type="ChEBI" id="CHEBI:29917"/>
        <dbReference type="ChEBI" id="CHEBI:29961"/>
        <dbReference type="ChEBI" id="CHEBI:57844"/>
        <dbReference type="ChEBI" id="CHEBI:57856"/>
        <dbReference type="ChEBI" id="CHEBI:59789"/>
        <dbReference type="ChEBI" id="CHEBI:64428"/>
        <dbReference type="ChEBI" id="CHEBI:73599"/>
        <dbReference type="EC" id="2.8.4.4"/>
    </reaction>
</comment>
<dbReference type="FunFam" id="3.40.50.12160:FF:000002">
    <property type="entry name" value="Ribosomal protein S12 methylthiotransferase RimO"/>
    <property type="match status" value="1"/>
</dbReference>
<feature type="binding site" evidence="8">
    <location>
        <position position="154"/>
    </location>
    <ligand>
        <name>[4Fe-4S] cluster</name>
        <dbReference type="ChEBI" id="CHEBI:49883"/>
        <label>2</label>
        <note>4Fe-4S-S-AdoMet</note>
    </ligand>
</feature>
<dbReference type="STRING" id="29489.VL01_10075"/>
<evidence type="ECO:0000256" key="5">
    <source>
        <dbReference type="ARBA" id="ARBA00022723"/>
    </source>
</evidence>
<dbReference type="Gene3D" id="3.40.50.12160">
    <property type="entry name" value="Methylthiotransferase, N-terminal domain"/>
    <property type="match status" value="1"/>
</dbReference>
<evidence type="ECO:0000313" key="13">
    <source>
        <dbReference type="Proteomes" id="UP000078435"/>
    </source>
</evidence>
<evidence type="ECO:0000256" key="3">
    <source>
        <dbReference type="ARBA" id="ARBA00022679"/>
    </source>
</evidence>
<dbReference type="GO" id="GO:0103039">
    <property type="term" value="F:protein methylthiotransferase activity"/>
    <property type="evidence" value="ECO:0007669"/>
    <property type="project" value="UniProtKB-EC"/>
</dbReference>
<dbReference type="PROSITE" id="PS50926">
    <property type="entry name" value="TRAM"/>
    <property type="match status" value="1"/>
</dbReference>